<dbReference type="Gene3D" id="3.30.1380.10">
    <property type="match status" value="1"/>
</dbReference>
<keyword evidence="8" id="KW-0482">Metalloprotease</keyword>
<dbReference type="PANTHER" id="PTHR37425:SF1">
    <property type="entry name" value="OUTER MEMBRANE PROTEIN"/>
    <property type="match status" value="1"/>
</dbReference>
<evidence type="ECO:0000256" key="11">
    <source>
        <dbReference type="ARBA" id="ARBA00093666"/>
    </source>
</evidence>
<evidence type="ECO:0000256" key="8">
    <source>
        <dbReference type="ARBA" id="ARBA00023049"/>
    </source>
</evidence>
<keyword evidence="7" id="KW-0862">Zinc</keyword>
<evidence type="ECO:0000313" key="13">
    <source>
        <dbReference type="Proteomes" id="UP001597521"/>
    </source>
</evidence>
<keyword evidence="6" id="KW-0378">Hydrolase</keyword>
<evidence type="ECO:0000256" key="4">
    <source>
        <dbReference type="ARBA" id="ARBA00022723"/>
    </source>
</evidence>
<comment type="cofactor">
    <cofactor evidence="1">
        <name>Zn(2+)</name>
        <dbReference type="ChEBI" id="CHEBI:29105"/>
    </cofactor>
</comment>
<dbReference type="CDD" id="cd14844">
    <property type="entry name" value="Zn-DD-carboxypeptidase_like"/>
    <property type="match status" value="1"/>
</dbReference>
<keyword evidence="4" id="KW-0479">Metal-binding</keyword>
<evidence type="ECO:0000256" key="10">
    <source>
        <dbReference type="ARBA" id="ARBA00093448"/>
    </source>
</evidence>
<comment type="pathway">
    <text evidence="2">Cell wall biogenesis; cell wall polysaccharide biosynthesis.</text>
</comment>
<evidence type="ECO:0000256" key="2">
    <source>
        <dbReference type="ARBA" id="ARBA00004776"/>
    </source>
</evidence>
<dbReference type="EMBL" id="JBHUNP010000001">
    <property type="protein sequence ID" value="MFD2647392.1"/>
    <property type="molecule type" value="Genomic_DNA"/>
</dbReference>
<organism evidence="12 13">
    <name type="scientific">Devosia albogilva</name>
    <dbReference type="NCBI Taxonomy" id="429726"/>
    <lineage>
        <taxon>Bacteria</taxon>
        <taxon>Pseudomonadati</taxon>
        <taxon>Pseudomonadota</taxon>
        <taxon>Alphaproteobacteria</taxon>
        <taxon>Hyphomicrobiales</taxon>
        <taxon>Devosiaceae</taxon>
        <taxon>Devosia</taxon>
    </lineage>
</organism>
<keyword evidence="5" id="KW-0732">Signal</keyword>
<proteinExistence type="inferred from homology"/>
<accession>A0ABW5QI69</accession>
<reference evidence="13" key="1">
    <citation type="journal article" date="2019" name="Int. J. Syst. Evol. Microbiol.">
        <title>The Global Catalogue of Microorganisms (GCM) 10K type strain sequencing project: providing services to taxonomists for standard genome sequencing and annotation.</title>
        <authorList>
            <consortium name="The Broad Institute Genomics Platform"/>
            <consortium name="The Broad Institute Genome Sequencing Center for Infectious Disease"/>
            <person name="Wu L."/>
            <person name="Ma J."/>
        </authorList>
    </citation>
    <scope>NUCLEOTIDE SEQUENCE [LARGE SCALE GENOMIC DNA]</scope>
    <source>
        <strain evidence="13">CCM 7427</strain>
    </source>
</reference>
<protein>
    <recommendedName>
        <fullName evidence="11">Murein endopeptidase K</fullName>
    </recommendedName>
</protein>
<dbReference type="Pfam" id="PF05951">
    <property type="entry name" value="Peptidase_M15_2"/>
    <property type="match status" value="1"/>
</dbReference>
<evidence type="ECO:0000256" key="7">
    <source>
        <dbReference type="ARBA" id="ARBA00022833"/>
    </source>
</evidence>
<dbReference type="RefSeq" id="WP_386832419.1">
    <property type="nucleotide sequence ID" value="NZ_JBHUNP010000001.1"/>
</dbReference>
<dbReference type="SUPFAM" id="SSF55166">
    <property type="entry name" value="Hedgehog/DD-peptidase"/>
    <property type="match status" value="1"/>
</dbReference>
<name>A0ABW5QI69_9HYPH</name>
<dbReference type="InterPro" id="IPR009045">
    <property type="entry name" value="Zn_M74/Hedgehog-like"/>
</dbReference>
<evidence type="ECO:0000313" key="12">
    <source>
        <dbReference type="EMBL" id="MFD2647392.1"/>
    </source>
</evidence>
<sequence length="569" mass="59751">MSGHHIVRLFMAALMSITVLLPQAVVPAYGASERALYLYYTHTRETARIVFKRNGQYVQSGLNELNQFLRDWRRNEPAKMDPRLFDLIWEVYQEVGATQPVHIVSAYRSPATNAMLRETSSGVAENSQHTKGNAMDFFIPGIPLTKLRAVAMKKQVGGVGYYPSSGSPFVHLDTGSVRAWPRMTRAQLQDLFPDGKTMHLPTDGKPLSQQGYQVALAEWKRCHAYPCNGRSSGTAVADAGSGRTLMDMLFGGKDAPAPAAPAPSAPVQVAATAPQPAPAPAAPTASTVAPIPFMRPASLGGPTLAAAAVQEDEAPVPQIPFSTVGSAPLSEDEIAEPEFVPFPVVKSAALQQATAAAVPSGDAVTALAAVAAPVPQPRLIMSEPPAEQTVIAYLPTMPQQDAGAQRTLEALIEQETTAAVPTPAQPNPLSRLPILPSVPGTAMGLHASLGVPAGSSAPRDPLFAGTFGAAALSSDDTVADALAEHVSRAKSGIREPQLVAPDLEHAADVLLAPASLTSSHFAVIHDHDEADFDPTPEMGNYAPVLAPGSNPRDLPLQAFGSVPPIAIGN</sequence>
<keyword evidence="9" id="KW-0961">Cell wall biogenesis/degradation</keyword>
<gene>
    <name evidence="12" type="ORF">ACFSX5_06215</name>
</gene>
<evidence type="ECO:0000256" key="6">
    <source>
        <dbReference type="ARBA" id="ARBA00022801"/>
    </source>
</evidence>
<evidence type="ECO:0000256" key="1">
    <source>
        <dbReference type="ARBA" id="ARBA00001947"/>
    </source>
</evidence>
<comment type="similarity">
    <text evidence="10">Belongs to the peptidase M15 family.</text>
</comment>
<keyword evidence="3" id="KW-0645">Protease</keyword>
<dbReference type="InterPro" id="IPR010275">
    <property type="entry name" value="MepK"/>
</dbReference>
<dbReference type="PANTHER" id="PTHR37425">
    <property type="match status" value="1"/>
</dbReference>
<dbReference type="Proteomes" id="UP001597521">
    <property type="component" value="Unassembled WGS sequence"/>
</dbReference>
<keyword evidence="13" id="KW-1185">Reference proteome</keyword>
<evidence type="ECO:0000256" key="9">
    <source>
        <dbReference type="ARBA" id="ARBA00023316"/>
    </source>
</evidence>
<evidence type="ECO:0000256" key="3">
    <source>
        <dbReference type="ARBA" id="ARBA00022670"/>
    </source>
</evidence>
<comment type="caution">
    <text evidence="12">The sequence shown here is derived from an EMBL/GenBank/DDBJ whole genome shotgun (WGS) entry which is preliminary data.</text>
</comment>
<evidence type="ECO:0000256" key="5">
    <source>
        <dbReference type="ARBA" id="ARBA00022729"/>
    </source>
</evidence>